<evidence type="ECO:0000313" key="1">
    <source>
        <dbReference type="EMBL" id="AXN41573.1"/>
    </source>
</evidence>
<gene>
    <name evidence="1" type="ORF">DTO10_26565</name>
</gene>
<reference evidence="1 2" key="1">
    <citation type="submission" date="2018-07" db="EMBL/GenBank/DDBJ databases">
        <title>The molecular basis for the intramolecular migration of carboxyl group in the catabolism of para-hydroxybenzoate via gentisate.</title>
        <authorList>
            <person name="Zhao H."/>
            <person name="Xu Y."/>
            <person name="Lin S."/>
            <person name="Spain J.C."/>
            <person name="Zhou N.-Y."/>
        </authorList>
    </citation>
    <scope>NUCLEOTIDE SEQUENCE [LARGE SCALE GENOMIC DNA]</scope>
    <source>
        <strain evidence="1 2">PHB-7a</strain>
    </source>
</reference>
<protein>
    <submittedName>
        <fullName evidence="1">Uncharacterized protein</fullName>
    </submittedName>
</protein>
<evidence type="ECO:0000313" key="2">
    <source>
        <dbReference type="Proteomes" id="UP000260457"/>
    </source>
</evidence>
<dbReference type="RefSeq" id="WP_116822210.1">
    <property type="nucleotide sequence ID" value="NZ_CP030926.1"/>
</dbReference>
<dbReference type="GeneID" id="95401741"/>
<proteinExistence type="predicted"/>
<name>A0ABN5N9L3_9BACI</name>
<sequence length="81" mass="9204">MDHNFSGDYRYFAWPKTHLKKPVVMSVQFDEAAKTLAVSYIVEQDDSTYVMEIAHDTKGFYPPSSNGYGDGETDYTQVLAK</sequence>
<organism evidence="1 2">
    <name type="scientific">Peribacillus butanolivorans</name>
    <dbReference type="NCBI Taxonomy" id="421767"/>
    <lineage>
        <taxon>Bacteria</taxon>
        <taxon>Bacillati</taxon>
        <taxon>Bacillota</taxon>
        <taxon>Bacilli</taxon>
        <taxon>Bacillales</taxon>
        <taxon>Bacillaceae</taxon>
        <taxon>Peribacillus</taxon>
    </lineage>
</organism>
<dbReference type="EMBL" id="CP030926">
    <property type="protein sequence ID" value="AXN41573.1"/>
    <property type="molecule type" value="Genomic_DNA"/>
</dbReference>
<dbReference type="Proteomes" id="UP000260457">
    <property type="component" value="Chromosome"/>
</dbReference>
<accession>A0ABN5N9L3</accession>
<keyword evidence="2" id="KW-1185">Reference proteome</keyword>